<dbReference type="EMBL" id="GBXM01101564">
    <property type="protein sequence ID" value="JAH07013.1"/>
    <property type="molecule type" value="Transcribed_RNA"/>
</dbReference>
<dbReference type="EMBL" id="GBXM01092546">
    <property type="protein sequence ID" value="JAH16031.1"/>
    <property type="molecule type" value="Transcribed_RNA"/>
</dbReference>
<reference evidence="1" key="2">
    <citation type="journal article" date="2015" name="Fish Shellfish Immunol.">
        <title>Early steps in the European eel (Anguilla anguilla)-Vibrio vulnificus interaction in the gills: Role of the RtxA13 toxin.</title>
        <authorList>
            <person name="Callol A."/>
            <person name="Pajuelo D."/>
            <person name="Ebbesson L."/>
            <person name="Teles M."/>
            <person name="MacKenzie S."/>
            <person name="Amaro C."/>
        </authorList>
    </citation>
    <scope>NUCLEOTIDE SEQUENCE</scope>
</reference>
<reference evidence="1" key="1">
    <citation type="submission" date="2014-11" db="EMBL/GenBank/DDBJ databases">
        <authorList>
            <person name="Amaro Gonzalez C."/>
        </authorList>
    </citation>
    <scope>NUCLEOTIDE SEQUENCE</scope>
</reference>
<name>A0A0E9QGL9_ANGAN</name>
<dbReference type="AlphaFoldDB" id="A0A0E9QGL9"/>
<sequence length="40" mass="4539">MLSTVKQYVLSIVKRYALSCKTNVKSCVQGHRRLSDLSIL</sequence>
<evidence type="ECO:0000313" key="1">
    <source>
        <dbReference type="EMBL" id="JAH16031.1"/>
    </source>
</evidence>
<organism evidence="1">
    <name type="scientific">Anguilla anguilla</name>
    <name type="common">European freshwater eel</name>
    <name type="synonym">Muraena anguilla</name>
    <dbReference type="NCBI Taxonomy" id="7936"/>
    <lineage>
        <taxon>Eukaryota</taxon>
        <taxon>Metazoa</taxon>
        <taxon>Chordata</taxon>
        <taxon>Craniata</taxon>
        <taxon>Vertebrata</taxon>
        <taxon>Euteleostomi</taxon>
        <taxon>Actinopterygii</taxon>
        <taxon>Neopterygii</taxon>
        <taxon>Teleostei</taxon>
        <taxon>Anguilliformes</taxon>
        <taxon>Anguillidae</taxon>
        <taxon>Anguilla</taxon>
    </lineage>
</organism>
<protein>
    <submittedName>
        <fullName evidence="1">Uncharacterized protein</fullName>
    </submittedName>
</protein>
<proteinExistence type="predicted"/>
<accession>A0A0E9QGL9</accession>